<organism evidence="1 2">
    <name type="scientific">Klenkia sesuvii</name>
    <dbReference type="NCBI Taxonomy" id="3103137"/>
    <lineage>
        <taxon>Bacteria</taxon>
        <taxon>Bacillati</taxon>
        <taxon>Actinomycetota</taxon>
        <taxon>Actinomycetes</taxon>
        <taxon>Geodermatophilales</taxon>
        <taxon>Geodermatophilaceae</taxon>
        <taxon>Klenkia</taxon>
    </lineage>
</organism>
<name>A0ABU8DZ90_9ACTN</name>
<comment type="caution">
    <text evidence="1">The sequence shown here is derived from an EMBL/GenBank/DDBJ whole genome shotgun (WGS) entry which is preliminary data.</text>
</comment>
<dbReference type="Proteomes" id="UP001361570">
    <property type="component" value="Unassembled WGS sequence"/>
</dbReference>
<protein>
    <submittedName>
        <fullName evidence="1">Uncharacterized protein</fullName>
    </submittedName>
</protein>
<dbReference type="RefSeq" id="WP_336406114.1">
    <property type="nucleotide sequence ID" value="NZ_JBAPLU010000031.1"/>
</dbReference>
<keyword evidence="2" id="KW-1185">Reference proteome</keyword>
<dbReference type="EMBL" id="JBAPLU010000031">
    <property type="protein sequence ID" value="MEI4273998.1"/>
    <property type="molecule type" value="Genomic_DNA"/>
</dbReference>
<reference evidence="1 2" key="1">
    <citation type="submission" date="2024-03" db="EMBL/GenBank/DDBJ databases">
        <title>Draft genome sequence of Klenkia sp. LSe6-5.</title>
        <authorList>
            <person name="Duangmal K."/>
            <person name="Chantavorakit T."/>
        </authorList>
    </citation>
    <scope>NUCLEOTIDE SEQUENCE [LARGE SCALE GENOMIC DNA]</scope>
    <source>
        <strain evidence="1 2">LSe6-5</strain>
    </source>
</reference>
<evidence type="ECO:0000313" key="2">
    <source>
        <dbReference type="Proteomes" id="UP001361570"/>
    </source>
</evidence>
<gene>
    <name evidence="1" type="ORF">TEK04_19930</name>
</gene>
<sequence>MSAPLPVDLAPMRLAAVVAVPTPQLITPAEAVSLLPVSLQLLWVEHLTLGGTLDLDAFRTHLLAPDPAHPEHEVVLETLEAALADEGVPARVR</sequence>
<evidence type="ECO:0000313" key="1">
    <source>
        <dbReference type="EMBL" id="MEI4273998.1"/>
    </source>
</evidence>
<proteinExistence type="predicted"/>
<accession>A0ABU8DZ90</accession>